<keyword evidence="8" id="KW-1185">Reference proteome</keyword>
<dbReference type="PROSITE" id="PS00397">
    <property type="entry name" value="RECOMBINASES_1"/>
    <property type="match status" value="1"/>
</dbReference>
<accession>A0ABP7TEN2</accession>
<sequence length="294" mass="32628">MTMIGYARVSTRDQHDESQVDLLEAAGCERIFTDKVSGKLASRPQWDKCLDYLRPGDTLVVTRLSRIARSVRNLTEVTAWLADREIDLVVLKQHIDTRTPAGRLTFHILGAVDEFTADLISEGTVEGLEAARARGRKGGRPAKITAAKLATARKLYAETDDDGKRAHTVAEIAEVIGVSRATLYRHLTAPTLAEPSVGSPDSDKPQCAECGKGTKARREHPVRGEGWFCATCVSKAKDRQYKAEAHKRKLDRMTPEERAQYDKYRAAAEQDAQRKRAGWEALRAMQADGKSVRL</sequence>
<evidence type="ECO:0000256" key="4">
    <source>
        <dbReference type="ARBA" id="ARBA00023172"/>
    </source>
</evidence>
<dbReference type="Proteomes" id="UP001501747">
    <property type="component" value="Unassembled WGS sequence"/>
</dbReference>
<dbReference type="InterPro" id="IPR009057">
    <property type="entry name" value="Homeodomain-like_sf"/>
</dbReference>
<comment type="caution">
    <text evidence="7">The sequence shown here is derived from an EMBL/GenBank/DDBJ whole genome shotgun (WGS) entry which is preliminary data.</text>
</comment>
<dbReference type="Gene3D" id="3.40.50.1390">
    <property type="entry name" value="Resolvase, N-terminal catalytic domain"/>
    <property type="match status" value="1"/>
</dbReference>
<evidence type="ECO:0000259" key="6">
    <source>
        <dbReference type="PROSITE" id="PS51736"/>
    </source>
</evidence>
<gene>
    <name evidence="7" type="ORF">GCM10022247_56740</name>
</gene>
<feature type="domain" description="Resolvase/invertase-type recombinase catalytic" evidence="6">
    <location>
        <begin position="2"/>
        <end position="135"/>
    </location>
</feature>
<organism evidence="7 8">
    <name type="scientific">Allokutzneria multivorans</name>
    <dbReference type="NCBI Taxonomy" id="1142134"/>
    <lineage>
        <taxon>Bacteria</taxon>
        <taxon>Bacillati</taxon>
        <taxon>Actinomycetota</taxon>
        <taxon>Actinomycetes</taxon>
        <taxon>Pseudonocardiales</taxon>
        <taxon>Pseudonocardiaceae</taxon>
        <taxon>Allokutzneria</taxon>
    </lineage>
</organism>
<evidence type="ECO:0000313" key="7">
    <source>
        <dbReference type="EMBL" id="GAA4024948.1"/>
    </source>
</evidence>
<dbReference type="InterPro" id="IPR006120">
    <property type="entry name" value="Resolvase_HTH_dom"/>
</dbReference>
<evidence type="ECO:0000256" key="5">
    <source>
        <dbReference type="PROSITE-ProRule" id="PRU10137"/>
    </source>
</evidence>
<dbReference type="InterPro" id="IPR036162">
    <property type="entry name" value="Resolvase-like_N_sf"/>
</dbReference>
<protein>
    <recommendedName>
        <fullName evidence="6">Resolvase/invertase-type recombinase catalytic domain-containing protein</fullName>
    </recommendedName>
</protein>
<keyword evidence="2" id="KW-0229">DNA integration</keyword>
<keyword evidence="3" id="KW-0238">DNA-binding</keyword>
<proteinExistence type="inferred from homology"/>
<comment type="similarity">
    <text evidence="1">Belongs to the site-specific recombinase resolvase family.</text>
</comment>
<dbReference type="InterPro" id="IPR006118">
    <property type="entry name" value="Recombinase_CS"/>
</dbReference>
<reference evidence="8" key="1">
    <citation type="journal article" date="2019" name="Int. J. Syst. Evol. Microbiol.">
        <title>The Global Catalogue of Microorganisms (GCM) 10K type strain sequencing project: providing services to taxonomists for standard genome sequencing and annotation.</title>
        <authorList>
            <consortium name="The Broad Institute Genomics Platform"/>
            <consortium name="The Broad Institute Genome Sequencing Center for Infectious Disease"/>
            <person name="Wu L."/>
            <person name="Ma J."/>
        </authorList>
    </citation>
    <scope>NUCLEOTIDE SEQUENCE [LARGE SCALE GENOMIC DNA]</scope>
    <source>
        <strain evidence="8">JCM 17342</strain>
    </source>
</reference>
<name>A0ABP7TEN2_9PSEU</name>
<feature type="active site" description="O-(5'-phospho-DNA)-serine intermediate" evidence="5">
    <location>
        <position position="10"/>
    </location>
</feature>
<dbReference type="Pfam" id="PF02796">
    <property type="entry name" value="HTH_7"/>
    <property type="match status" value="1"/>
</dbReference>
<evidence type="ECO:0000256" key="2">
    <source>
        <dbReference type="ARBA" id="ARBA00022908"/>
    </source>
</evidence>
<dbReference type="InterPro" id="IPR050639">
    <property type="entry name" value="SSR_resolvase"/>
</dbReference>
<evidence type="ECO:0000256" key="1">
    <source>
        <dbReference type="ARBA" id="ARBA00009913"/>
    </source>
</evidence>
<dbReference type="PANTHER" id="PTHR30461">
    <property type="entry name" value="DNA-INVERTASE FROM LAMBDOID PROPHAGE"/>
    <property type="match status" value="1"/>
</dbReference>
<dbReference type="Pfam" id="PF00239">
    <property type="entry name" value="Resolvase"/>
    <property type="match status" value="1"/>
</dbReference>
<keyword evidence="4" id="KW-0233">DNA recombination</keyword>
<dbReference type="SUPFAM" id="SSF53041">
    <property type="entry name" value="Resolvase-like"/>
    <property type="match status" value="1"/>
</dbReference>
<dbReference type="PROSITE" id="PS51736">
    <property type="entry name" value="RECOMBINASES_3"/>
    <property type="match status" value="1"/>
</dbReference>
<evidence type="ECO:0000313" key="8">
    <source>
        <dbReference type="Proteomes" id="UP001501747"/>
    </source>
</evidence>
<evidence type="ECO:0000256" key="3">
    <source>
        <dbReference type="ARBA" id="ARBA00023125"/>
    </source>
</evidence>
<dbReference type="CDD" id="cd03768">
    <property type="entry name" value="SR_ResInv"/>
    <property type="match status" value="1"/>
</dbReference>
<dbReference type="InterPro" id="IPR006119">
    <property type="entry name" value="Resolv_N"/>
</dbReference>
<dbReference type="CDD" id="cd00569">
    <property type="entry name" value="HTH_Hin_like"/>
    <property type="match status" value="1"/>
</dbReference>
<dbReference type="PANTHER" id="PTHR30461:SF2">
    <property type="entry name" value="SERINE RECOMBINASE PINE-RELATED"/>
    <property type="match status" value="1"/>
</dbReference>
<dbReference type="SUPFAM" id="SSF46689">
    <property type="entry name" value="Homeodomain-like"/>
    <property type="match status" value="1"/>
</dbReference>
<dbReference type="SMART" id="SM00857">
    <property type="entry name" value="Resolvase"/>
    <property type="match status" value="1"/>
</dbReference>
<dbReference type="Gene3D" id="1.10.10.60">
    <property type="entry name" value="Homeodomain-like"/>
    <property type="match status" value="1"/>
</dbReference>
<dbReference type="EMBL" id="BAABAL010000019">
    <property type="protein sequence ID" value="GAA4024948.1"/>
    <property type="molecule type" value="Genomic_DNA"/>
</dbReference>